<dbReference type="EMBL" id="BLLF01002137">
    <property type="protein sequence ID" value="GFH22850.1"/>
    <property type="molecule type" value="Genomic_DNA"/>
</dbReference>
<gene>
    <name evidence="1" type="ORF">HaLaN_20372</name>
</gene>
<evidence type="ECO:0000313" key="1">
    <source>
        <dbReference type="EMBL" id="GFH22850.1"/>
    </source>
</evidence>
<accession>A0A699ZNX7</accession>
<keyword evidence="2" id="KW-1185">Reference proteome</keyword>
<organism evidence="1 2">
    <name type="scientific">Haematococcus lacustris</name>
    <name type="common">Green alga</name>
    <name type="synonym">Haematococcus pluvialis</name>
    <dbReference type="NCBI Taxonomy" id="44745"/>
    <lineage>
        <taxon>Eukaryota</taxon>
        <taxon>Viridiplantae</taxon>
        <taxon>Chlorophyta</taxon>
        <taxon>core chlorophytes</taxon>
        <taxon>Chlorophyceae</taxon>
        <taxon>CS clade</taxon>
        <taxon>Chlamydomonadales</taxon>
        <taxon>Haematococcaceae</taxon>
        <taxon>Haematococcus</taxon>
    </lineage>
</organism>
<name>A0A699ZNX7_HAELA</name>
<proteinExistence type="predicted"/>
<protein>
    <submittedName>
        <fullName evidence="1">Uncharacterized protein</fullName>
    </submittedName>
</protein>
<evidence type="ECO:0000313" key="2">
    <source>
        <dbReference type="Proteomes" id="UP000485058"/>
    </source>
</evidence>
<dbReference type="AlphaFoldDB" id="A0A699ZNX7"/>
<comment type="caution">
    <text evidence="1">The sequence shown here is derived from an EMBL/GenBank/DDBJ whole genome shotgun (WGS) entry which is preliminary data.</text>
</comment>
<reference evidence="1 2" key="1">
    <citation type="submission" date="2020-02" db="EMBL/GenBank/DDBJ databases">
        <title>Draft genome sequence of Haematococcus lacustris strain NIES-144.</title>
        <authorList>
            <person name="Morimoto D."/>
            <person name="Nakagawa S."/>
            <person name="Yoshida T."/>
            <person name="Sawayama S."/>
        </authorList>
    </citation>
    <scope>NUCLEOTIDE SEQUENCE [LARGE SCALE GENOMIC DNA]</scope>
    <source>
        <strain evidence="1 2">NIES-144</strain>
    </source>
</reference>
<sequence>MDMHKPSTLALNLEPSLPWNTKRGPLQNDCGIDTGTTAAVGSTFSLVFQVFDSGPPQHAALAVAVPL</sequence>
<dbReference type="Proteomes" id="UP000485058">
    <property type="component" value="Unassembled WGS sequence"/>
</dbReference>